<feature type="transmembrane region" description="Helical" evidence="1">
    <location>
        <begin position="110"/>
        <end position="132"/>
    </location>
</feature>
<dbReference type="OrthoDB" id="340745at2157"/>
<keyword evidence="1" id="KW-1133">Transmembrane helix</keyword>
<protein>
    <submittedName>
        <fullName evidence="3">Sugar transferase involved in LPS biosynthesis (Colanic, teichoic acid)</fullName>
    </submittedName>
</protein>
<dbReference type="InterPro" id="IPR003362">
    <property type="entry name" value="Bact_transf"/>
</dbReference>
<dbReference type="Proteomes" id="UP000199076">
    <property type="component" value="Unassembled WGS sequence"/>
</dbReference>
<evidence type="ECO:0000313" key="4">
    <source>
        <dbReference type="Proteomes" id="UP000199076"/>
    </source>
</evidence>
<dbReference type="PANTHER" id="PTHR30576:SF0">
    <property type="entry name" value="UNDECAPRENYL-PHOSPHATE N-ACETYLGALACTOSAMINYL 1-PHOSPHATE TRANSFERASE-RELATED"/>
    <property type="match status" value="1"/>
</dbReference>
<dbReference type="Pfam" id="PF02397">
    <property type="entry name" value="Bac_transf"/>
    <property type="match status" value="1"/>
</dbReference>
<dbReference type="RefSeq" id="WP_092688462.1">
    <property type="nucleotide sequence ID" value="NZ_FNBK01000003.1"/>
</dbReference>
<feature type="transmembrane region" description="Helical" evidence="1">
    <location>
        <begin position="54"/>
        <end position="73"/>
    </location>
</feature>
<name>A0A1G7HH12_9EURY</name>
<organism evidence="3 4">
    <name type="scientific">Halorientalis regularis</name>
    <dbReference type="NCBI Taxonomy" id="660518"/>
    <lineage>
        <taxon>Archaea</taxon>
        <taxon>Methanobacteriati</taxon>
        <taxon>Methanobacteriota</taxon>
        <taxon>Stenosarchaea group</taxon>
        <taxon>Halobacteria</taxon>
        <taxon>Halobacteriales</taxon>
        <taxon>Haloarculaceae</taxon>
        <taxon>Halorientalis</taxon>
    </lineage>
</organism>
<dbReference type="AlphaFoldDB" id="A0A1G7HH12"/>
<dbReference type="STRING" id="660518.SAMN05216218_10317"/>
<keyword evidence="1" id="KW-0812">Transmembrane</keyword>
<keyword evidence="3" id="KW-0808">Transferase</keyword>
<proteinExistence type="predicted"/>
<sequence>MATGWRYRVASVLGTASLTAFAVWFVNYPLIQDAFSRVPVLGRPAPNVLSNGELTLAVATALLVALAAMWPLFKPRPRRVLDTILLTQKRVVLAMVGLAALGYFDYDYRLPRATLLMAAVFLVLWLPAWMVAIRRRPSDRSRAIIVGDDPRAMEAILDATVLPVIGYVSPPSSYETGDPDGVTPAELSDGGRVTTRLNELSNLGGLSRLDEVLVKHDIDTALLAFTDTDRAEFFGTLDTCYDHGVTAVVHRDHADDILTTGVAGGELVEVDLDPWDWQDYVVKRLFDVAFAGVGLVVLSPVIFLIAAAIKLDSPGPVLYSQERTAEFGDTFTVFKFRSMVPEAEAETGAKLSAEDRGSVDPRVTCVGRFIRQTHLDEIPQLWSILVGDMSVVGPRPERPELETDMESGAEDWRSRWFVKPGLTGLAQINDATGHDPQEKLRYDIEYIRNQSFWVDLKIVVRQIWRVLCDIVVAPVNEDQSE</sequence>
<dbReference type="GO" id="GO:0016780">
    <property type="term" value="F:phosphotransferase activity, for other substituted phosphate groups"/>
    <property type="evidence" value="ECO:0007669"/>
    <property type="project" value="TreeGrafter"/>
</dbReference>
<feature type="transmembrane region" description="Helical" evidence="1">
    <location>
        <begin position="12"/>
        <end position="31"/>
    </location>
</feature>
<feature type="transmembrane region" description="Helical" evidence="1">
    <location>
        <begin position="288"/>
        <end position="309"/>
    </location>
</feature>
<evidence type="ECO:0000259" key="2">
    <source>
        <dbReference type="Pfam" id="PF02397"/>
    </source>
</evidence>
<gene>
    <name evidence="3" type="ORF">SAMN05216218_10317</name>
</gene>
<accession>A0A1G7HH12</accession>
<reference evidence="4" key="1">
    <citation type="submission" date="2016-10" db="EMBL/GenBank/DDBJ databases">
        <authorList>
            <person name="Varghese N."/>
            <person name="Submissions S."/>
        </authorList>
    </citation>
    <scope>NUCLEOTIDE SEQUENCE [LARGE SCALE GENOMIC DNA]</scope>
    <source>
        <strain evidence="4">IBRC-M 10760</strain>
    </source>
</reference>
<dbReference type="PANTHER" id="PTHR30576">
    <property type="entry name" value="COLANIC BIOSYNTHESIS UDP-GLUCOSE LIPID CARRIER TRANSFERASE"/>
    <property type="match status" value="1"/>
</dbReference>
<dbReference type="EMBL" id="FNBK01000003">
    <property type="protein sequence ID" value="SDE99616.1"/>
    <property type="molecule type" value="Genomic_DNA"/>
</dbReference>
<feature type="domain" description="Bacterial sugar transferase" evidence="2">
    <location>
        <begin position="283"/>
        <end position="467"/>
    </location>
</feature>
<keyword evidence="4" id="KW-1185">Reference proteome</keyword>
<keyword evidence="1" id="KW-0472">Membrane</keyword>
<evidence type="ECO:0000313" key="3">
    <source>
        <dbReference type="EMBL" id="SDE99616.1"/>
    </source>
</evidence>
<evidence type="ECO:0000256" key="1">
    <source>
        <dbReference type="SAM" id="Phobius"/>
    </source>
</evidence>
<feature type="transmembrane region" description="Helical" evidence="1">
    <location>
        <begin position="85"/>
        <end position="104"/>
    </location>
</feature>